<dbReference type="EMBL" id="CP018082">
    <property type="protein sequence ID" value="APE35533.1"/>
    <property type="molecule type" value="Genomic_DNA"/>
</dbReference>
<evidence type="ECO:0000313" key="1">
    <source>
        <dbReference type="EMBL" id="APE35533.1"/>
    </source>
</evidence>
<protein>
    <submittedName>
        <fullName evidence="1">Uncharacterized protein</fullName>
    </submittedName>
</protein>
<organism evidence="1 2">
    <name type="scientific">Nocardia mangyaensis</name>
    <dbReference type="NCBI Taxonomy" id="2213200"/>
    <lineage>
        <taxon>Bacteria</taxon>
        <taxon>Bacillati</taxon>
        <taxon>Actinomycetota</taxon>
        <taxon>Actinomycetes</taxon>
        <taxon>Mycobacteriales</taxon>
        <taxon>Nocardiaceae</taxon>
        <taxon>Nocardia</taxon>
    </lineage>
</organism>
<name>A0A1J0VU10_9NOCA</name>
<gene>
    <name evidence="1" type="ORF">BOX37_18035</name>
</gene>
<dbReference type="KEGG" id="nsl:BOX37_18035"/>
<evidence type="ECO:0000313" key="2">
    <source>
        <dbReference type="Proteomes" id="UP000183810"/>
    </source>
</evidence>
<dbReference type="Proteomes" id="UP000183810">
    <property type="component" value="Chromosome"/>
</dbReference>
<keyword evidence="2" id="KW-1185">Reference proteome</keyword>
<sequence>MTRNAAARELALALGTDSARGAADAPPEPLDSAILFAPVGELVPPALRALGRFDGAAVLLA</sequence>
<dbReference type="AlphaFoldDB" id="A0A1J0VU10"/>
<proteinExistence type="predicted"/>
<reference evidence="1" key="1">
    <citation type="submission" date="2016-11" db="EMBL/GenBank/DDBJ databases">
        <authorList>
            <person name="Jaros S."/>
            <person name="Januszkiewicz K."/>
            <person name="Wedrychowicz H."/>
        </authorList>
    </citation>
    <scope>NUCLEOTIDE SEQUENCE [LARGE SCALE GENOMIC DNA]</scope>
    <source>
        <strain evidence="1">Y48</strain>
    </source>
</reference>
<accession>A0A1J0VU10</accession>